<sequence>MTTNYLRQIIKIIGKKTGMSWIHPHSFRHYAATNMLRAGVNIRIVQEILGHSSIKTTGRYLHTIEQDLQQAVRNPNIEDPVNPSNLKMMIP</sequence>
<dbReference type="GO" id="GO:0003677">
    <property type="term" value="F:DNA binding"/>
    <property type="evidence" value="ECO:0007669"/>
    <property type="project" value="UniProtKB-KW"/>
</dbReference>
<dbReference type="InterPro" id="IPR011010">
    <property type="entry name" value="DNA_brk_join_enz"/>
</dbReference>
<feature type="domain" description="Tyr recombinase" evidence="3">
    <location>
        <begin position="1"/>
        <end position="73"/>
    </location>
</feature>
<dbReference type="AlphaFoldDB" id="X0UWB4"/>
<dbReference type="EMBL" id="BARS01020679">
    <property type="protein sequence ID" value="GAG10144.1"/>
    <property type="molecule type" value="Genomic_DNA"/>
</dbReference>
<dbReference type="PANTHER" id="PTHR30349">
    <property type="entry name" value="PHAGE INTEGRASE-RELATED"/>
    <property type="match status" value="1"/>
</dbReference>
<keyword evidence="1" id="KW-0238">DNA-binding</keyword>
<dbReference type="InterPro" id="IPR050090">
    <property type="entry name" value="Tyrosine_recombinase_XerCD"/>
</dbReference>
<dbReference type="SUPFAM" id="SSF56349">
    <property type="entry name" value="DNA breaking-rejoining enzymes"/>
    <property type="match status" value="1"/>
</dbReference>
<reference evidence="4" key="1">
    <citation type="journal article" date="2014" name="Front. Microbiol.">
        <title>High frequency of phylogenetically diverse reductive dehalogenase-homologous genes in deep subseafloor sedimentary metagenomes.</title>
        <authorList>
            <person name="Kawai M."/>
            <person name="Futagami T."/>
            <person name="Toyoda A."/>
            <person name="Takaki Y."/>
            <person name="Nishi S."/>
            <person name="Hori S."/>
            <person name="Arai W."/>
            <person name="Tsubouchi T."/>
            <person name="Morono Y."/>
            <person name="Uchiyama I."/>
            <person name="Ito T."/>
            <person name="Fujiyama A."/>
            <person name="Inagaki F."/>
            <person name="Takami H."/>
        </authorList>
    </citation>
    <scope>NUCLEOTIDE SEQUENCE</scope>
    <source>
        <strain evidence="4">Expedition CK06-06</strain>
    </source>
</reference>
<dbReference type="InterPro" id="IPR002104">
    <property type="entry name" value="Integrase_catalytic"/>
</dbReference>
<evidence type="ECO:0000259" key="3">
    <source>
        <dbReference type="PROSITE" id="PS51898"/>
    </source>
</evidence>
<organism evidence="4">
    <name type="scientific">marine sediment metagenome</name>
    <dbReference type="NCBI Taxonomy" id="412755"/>
    <lineage>
        <taxon>unclassified sequences</taxon>
        <taxon>metagenomes</taxon>
        <taxon>ecological metagenomes</taxon>
    </lineage>
</organism>
<proteinExistence type="predicted"/>
<dbReference type="InterPro" id="IPR013762">
    <property type="entry name" value="Integrase-like_cat_sf"/>
</dbReference>
<dbReference type="Gene3D" id="1.10.443.10">
    <property type="entry name" value="Intergrase catalytic core"/>
    <property type="match status" value="1"/>
</dbReference>
<dbReference type="PANTHER" id="PTHR30349:SF41">
    <property type="entry name" value="INTEGRASE_RECOMBINASE PROTEIN MJ0367-RELATED"/>
    <property type="match status" value="1"/>
</dbReference>
<evidence type="ECO:0000256" key="2">
    <source>
        <dbReference type="ARBA" id="ARBA00023172"/>
    </source>
</evidence>
<protein>
    <recommendedName>
        <fullName evidence="3">Tyr recombinase domain-containing protein</fullName>
    </recommendedName>
</protein>
<evidence type="ECO:0000313" key="4">
    <source>
        <dbReference type="EMBL" id="GAG10144.1"/>
    </source>
</evidence>
<dbReference type="GO" id="GO:0006310">
    <property type="term" value="P:DNA recombination"/>
    <property type="evidence" value="ECO:0007669"/>
    <property type="project" value="UniProtKB-KW"/>
</dbReference>
<accession>X0UWB4</accession>
<dbReference type="GO" id="GO:0015074">
    <property type="term" value="P:DNA integration"/>
    <property type="evidence" value="ECO:0007669"/>
    <property type="project" value="InterPro"/>
</dbReference>
<dbReference type="Pfam" id="PF00589">
    <property type="entry name" value="Phage_integrase"/>
    <property type="match status" value="1"/>
</dbReference>
<name>X0UWB4_9ZZZZ</name>
<evidence type="ECO:0000256" key="1">
    <source>
        <dbReference type="ARBA" id="ARBA00023125"/>
    </source>
</evidence>
<comment type="caution">
    <text evidence="4">The sequence shown here is derived from an EMBL/GenBank/DDBJ whole genome shotgun (WGS) entry which is preliminary data.</text>
</comment>
<gene>
    <name evidence="4" type="ORF">S01H1_33317</name>
</gene>
<dbReference type="PROSITE" id="PS51898">
    <property type="entry name" value="TYR_RECOMBINASE"/>
    <property type="match status" value="1"/>
</dbReference>
<feature type="non-terminal residue" evidence="4">
    <location>
        <position position="91"/>
    </location>
</feature>
<keyword evidence="2" id="KW-0233">DNA recombination</keyword>